<dbReference type="OrthoDB" id="338531at2759"/>
<dbReference type="Gene3D" id="3.30.160.60">
    <property type="entry name" value="Classic Zinc Finger"/>
    <property type="match status" value="1"/>
</dbReference>
<dbReference type="PANTHER" id="PTHR22970:SF14">
    <property type="entry name" value="AT-RICH INTERACTIVE DOMAIN-CONTAINING PROTEIN 2"/>
    <property type="match status" value="1"/>
</dbReference>
<dbReference type="GO" id="GO:0006355">
    <property type="term" value="P:regulation of DNA-templated transcription"/>
    <property type="evidence" value="ECO:0007669"/>
    <property type="project" value="InterPro"/>
</dbReference>
<feature type="domain" description="RFX-type winged-helix" evidence="6">
    <location>
        <begin position="362"/>
        <end position="439"/>
    </location>
</feature>
<comment type="caution">
    <text evidence="7">The sequence shown here is derived from an EMBL/GenBank/DDBJ whole genome shotgun (WGS) entry which is preliminary data.</text>
</comment>
<reference evidence="7 8" key="1">
    <citation type="submission" date="2018-11" db="EMBL/GenBank/DDBJ databases">
        <title>Genome assembly of Steccherinum ochraceum LE-BIN_3174, the white-rot fungus of the Steccherinaceae family (The Residual Polyporoid clade, Polyporales, Basidiomycota).</title>
        <authorList>
            <person name="Fedorova T.V."/>
            <person name="Glazunova O.A."/>
            <person name="Landesman E.O."/>
            <person name="Moiseenko K.V."/>
            <person name="Psurtseva N.V."/>
            <person name="Savinova O.S."/>
            <person name="Shakhova N.V."/>
            <person name="Tyazhelova T.V."/>
            <person name="Vasina D.V."/>
        </authorList>
    </citation>
    <scope>NUCLEOTIDE SEQUENCE [LARGE SCALE GENOMIC DNA]</scope>
    <source>
        <strain evidence="7 8">LE-BIN_3174</strain>
    </source>
</reference>
<keyword evidence="2" id="KW-0805">Transcription regulation</keyword>
<proteinExistence type="predicted"/>
<accession>A0A4R0R4Y6</accession>
<feature type="compositionally biased region" description="Pro residues" evidence="5">
    <location>
        <begin position="533"/>
        <end position="547"/>
    </location>
</feature>
<dbReference type="EMBL" id="RWJN01000375">
    <property type="protein sequence ID" value="TCD62411.1"/>
    <property type="molecule type" value="Genomic_DNA"/>
</dbReference>
<sequence>MAAAVYQPPLNVPRPTATPVQGYGAAGYPAQAQPQQEPRSIPPEVYYADDHERWYSELHVVNNRMVLALKSGIDSEIEWSLERLSRLSPDDKFQLHAMPGLTDALFEWPDWYVGSGAAECAQIGSLFSLPKELVRRRRFALSSVFILRNASMQEMNAGVLAAHSRARSLILFSLHSLPVEVDSNAEFVLYVIEILQSISGTLILPPANSPLLANPVPPLHHMAERSSNRSLILASLSTLTLLLNNPGNAAYISPANPGLIAAVRYLALFASDRELTEACLDHLYSHLAHPVMAKAFLLHPELSAVLKLLTLILKSEQLEHEVIVPLGGLVHTAPVTGEVVRNRELSTEESERLLVMAEPDRCTEWLKIMFVANPEAETTQVDLWTLYRTAFSVPGRPAPAILQAHDVIKNASVVFPKAAAMVLQGPQQRFVVRGIERATETPEVDRFRCRWAECENTQRFASTSELYDHLLQAHIDPVTAVHIPCQWSSCSTTGLTKNNARRHVLTHLPPMQPPPRNPAQPESITLPAAGYPHPIPDPTSRPPPPPRNAELRYKAPVSDPPSNALTALLCIRVLFRASFASSDTAPRVDEDHFGFPGVVEENAEDEEEERHAETEAEREGERRGRKAFIGIRHLLEEVRIRDEILMSWITEMVEAGITGTT</sequence>
<keyword evidence="8" id="KW-1185">Reference proteome</keyword>
<keyword evidence="4" id="KW-0539">Nucleus</keyword>
<evidence type="ECO:0000313" key="7">
    <source>
        <dbReference type="EMBL" id="TCD62411.1"/>
    </source>
</evidence>
<organism evidence="7 8">
    <name type="scientific">Steccherinum ochraceum</name>
    <dbReference type="NCBI Taxonomy" id="92696"/>
    <lineage>
        <taxon>Eukaryota</taxon>
        <taxon>Fungi</taxon>
        <taxon>Dikarya</taxon>
        <taxon>Basidiomycota</taxon>
        <taxon>Agaricomycotina</taxon>
        <taxon>Agaricomycetes</taxon>
        <taxon>Polyporales</taxon>
        <taxon>Steccherinaceae</taxon>
        <taxon>Steccherinum</taxon>
    </lineage>
</organism>
<evidence type="ECO:0000256" key="3">
    <source>
        <dbReference type="ARBA" id="ARBA00023163"/>
    </source>
</evidence>
<evidence type="ECO:0000256" key="1">
    <source>
        <dbReference type="ARBA" id="ARBA00022853"/>
    </source>
</evidence>
<dbReference type="GO" id="GO:0003677">
    <property type="term" value="F:DNA binding"/>
    <property type="evidence" value="ECO:0007669"/>
    <property type="project" value="InterPro"/>
</dbReference>
<name>A0A4R0R4Y6_9APHY</name>
<dbReference type="InterPro" id="IPR003150">
    <property type="entry name" value="DNA-bd_RFX"/>
</dbReference>
<dbReference type="STRING" id="92696.A0A4R0R4Y6"/>
<evidence type="ECO:0000256" key="2">
    <source>
        <dbReference type="ARBA" id="ARBA00023015"/>
    </source>
</evidence>
<evidence type="ECO:0000313" key="8">
    <source>
        <dbReference type="Proteomes" id="UP000292702"/>
    </source>
</evidence>
<evidence type="ECO:0000256" key="4">
    <source>
        <dbReference type="ARBA" id="ARBA00023242"/>
    </source>
</evidence>
<keyword evidence="1" id="KW-0156">Chromatin regulator</keyword>
<feature type="compositionally biased region" description="Low complexity" evidence="5">
    <location>
        <begin position="21"/>
        <end position="36"/>
    </location>
</feature>
<dbReference type="AlphaFoldDB" id="A0A4R0R4Y6"/>
<dbReference type="PANTHER" id="PTHR22970">
    <property type="entry name" value="AT-RICH INTERACTIVE DOMAIN-CONTAINING PROTEIN 2"/>
    <property type="match status" value="1"/>
</dbReference>
<evidence type="ECO:0000256" key="5">
    <source>
        <dbReference type="SAM" id="MobiDB-lite"/>
    </source>
</evidence>
<dbReference type="GO" id="GO:0006325">
    <property type="term" value="P:chromatin organization"/>
    <property type="evidence" value="ECO:0007669"/>
    <property type="project" value="UniProtKB-KW"/>
</dbReference>
<feature type="compositionally biased region" description="Basic and acidic residues" evidence="5">
    <location>
        <begin position="609"/>
        <end position="622"/>
    </location>
</feature>
<dbReference type="PROSITE" id="PS51526">
    <property type="entry name" value="RFX_DBD"/>
    <property type="match status" value="1"/>
</dbReference>
<gene>
    <name evidence="7" type="primary">RSC9</name>
    <name evidence="7" type="ORF">EIP91_006939</name>
</gene>
<dbReference type="Proteomes" id="UP000292702">
    <property type="component" value="Unassembled WGS sequence"/>
</dbReference>
<feature type="region of interest" description="Disordered" evidence="5">
    <location>
        <begin position="506"/>
        <end position="560"/>
    </location>
</feature>
<protein>
    <submittedName>
        <fullName evidence="7">Chromatin structure-remodeling complex protein rsc9</fullName>
    </submittedName>
</protein>
<evidence type="ECO:0000259" key="6">
    <source>
        <dbReference type="PROSITE" id="PS51526"/>
    </source>
</evidence>
<dbReference type="InterPro" id="IPR052406">
    <property type="entry name" value="Chromatin_Remodeling_Comp"/>
</dbReference>
<feature type="region of interest" description="Disordered" evidence="5">
    <location>
        <begin position="601"/>
        <end position="623"/>
    </location>
</feature>
<feature type="region of interest" description="Disordered" evidence="5">
    <location>
        <begin position="16"/>
        <end position="42"/>
    </location>
</feature>
<dbReference type="GO" id="GO:0016586">
    <property type="term" value="C:RSC-type complex"/>
    <property type="evidence" value="ECO:0007669"/>
    <property type="project" value="TreeGrafter"/>
</dbReference>
<keyword evidence="3" id="KW-0804">Transcription</keyword>